<feature type="binding site" evidence="13">
    <location>
        <position position="137"/>
    </location>
    <ligand>
        <name>Fe cation</name>
        <dbReference type="ChEBI" id="CHEBI:24875"/>
    </ligand>
</feature>
<accession>A0A5C6UQF5</accession>
<evidence type="ECO:0000256" key="2">
    <source>
        <dbReference type="ARBA" id="ARBA00001954"/>
    </source>
</evidence>
<evidence type="ECO:0000256" key="8">
    <source>
        <dbReference type="ARBA" id="ARBA00023002"/>
    </source>
</evidence>
<comment type="similarity">
    <text evidence="4">Belongs to the biopterin-dependent aromatic amino acid hydroxylase family.</text>
</comment>
<dbReference type="PROSITE" id="PS51410">
    <property type="entry name" value="BH4_AAA_HYDROXYL_2"/>
    <property type="match status" value="1"/>
</dbReference>
<keyword evidence="8 15" id="KW-0560">Oxidoreductase</keyword>
<protein>
    <recommendedName>
        <fullName evidence="6">Phenylalanine-4-hydroxylase</fullName>
        <ecNumber evidence="5">1.14.16.1</ecNumber>
    </recommendedName>
    <alternativeName>
        <fullName evidence="12">Phe-4-monooxygenase</fullName>
    </alternativeName>
</protein>
<comment type="catalytic activity">
    <reaction evidence="1">
        <text>(6R)-L-erythro-5,6,7,8-tetrahydrobiopterin + L-phenylalanine + O2 = (4aS,6R)-4a-hydroxy-L-erythro-5,6,7,8-tetrahydrobiopterin + L-tyrosine</text>
        <dbReference type="Rhea" id="RHEA:20273"/>
        <dbReference type="ChEBI" id="CHEBI:15379"/>
        <dbReference type="ChEBI" id="CHEBI:15642"/>
        <dbReference type="ChEBI" id="CHEBI:58095"/>
        <dbReference type="ChEBI" id="CHEBI:58315"/>
        <dbReference type="ChEBI" id="CHEBI:59560"/>
        <dbReference type="EC" id="1.14.16.1"/>
    </reaction>
</comment>
<evidence type="ECO:0000256" key="12">
    <source>
        <dbReference type="ARBA" id="ARBA00029922"/>
    </source>
</evidence>
<evidence type="ECO:0000256" key="6">
    <source>
        <dbReference type="ARBA" id="ARBA00020276"/>
    </source>
</evidence>
<evidence type="ECO:0000256" key="11">
    <source>
        <dbReference type="ARBA" id="ARBA00023232"/>
    </source>
</evidence>
<dbReference type="NCBIfam" id="NF008877">
    <property type="entry name" value="PRK11913.1-2"/>
    <property type="match status" value="1"/>
</dbReference>
<evidence type="ECO:0000256" key="10">
    <source>
        <dbReference type="ARBA" id="ARBA00023033"/>
    </source>
</evidence>
<dbReference type="GO" id="GO:0006559">
    <property type="term" value="P:L-phenylalanine catabolic process"/>
    <property type="evidence" value="ECO:0007669"/>
    <property type="project" value="UniProtKB-UniPathway"/>
</dbReference>
<dbReference type="UniPathway" id="UPA00139">
    <property type="reaction ID" value="UER00337"/>
</dbReference>
<keyword evidence="7 13" id="KW-0479">Metal-binding</keyword>
<evidence type="ECO:0000256" key="4">
    <source>
        <dbReference type="ARBA" id="ARBA00009712"/>
    </source>
</evidence>
<evidence type="ECO:0000256" key="5">
    <source>
        <dbReference type="ARBA" id="ARBA00011995"/>
    </source>
</evidence>
<evidence type="ECO:0000313" key="15">
    <source>
        <dbReference type="EMBL" id="TXC74406.1"/>
    </source>
</evidence>
<dbReference type="InterPro" id="IPR001273">
    <property type="entry name" value="ArAA_hydroxylase"/>
</dbReference>
<dbReference type="Gene3D" id="1.10.800.10">
    <property type="entry name" value="Aromatic amino acid hydroxylase"/>
    <property type="match status" value="1"/>
</dbReference>
<organism evidence="15 16">
    <name type="scientific">Flavisphingopyxis soli</name>
    <dbReference type="NCBI Taxonomy" id="2601267"/>
    <lineage>
        <taxon>Bacteria</taxon>
        <taxon>Pseudomonadati</taxon>
        <taxon>Pseudomonadota</taxon>
        <taxon>Alphaproteobacteria</taxon>
        <taxon>Sphingomonadales</taxon>
        <taxon>Sphingopyxidaceae</taxon>
        <taxon>Flavisphingopyxis</taxon>
    </lineage>
</organism>
<comment type="cofactor">
    <cofactor evidence="2 13">
        <name>Fe(2+)</name>
        <dbReference type="ChEBI" id="CHEBI:29033"/>
    </cofactor>
</comment>
<dbReference type="InterPro" id="IPR036329">
    <property type="entry name" value="Aro-AA_hydroxylase_C_sf"/>
</dbReference>
<dbReference type="GO" id="GO:0004505">
    <property type="term" value="F:phenylalanine 4-monooxygenase activity"/>
    <property type="evidence" value="ECO:0007669"/>
    <property type="project" value="UniProtKB-EC"/>
</dbReference>
<keyword evidence="10 15" id="KW-0503">Monooxygenase</keyword>
<dbReference type="PANTHER" id="PTHR11473">
    <property type="entry name" value="AROMATIC AMINO ACID HYDROXYLASE"/>
    <property type="match status" value="1"/>
</dbReference>
<dbReference type="PROSITE" id="PS00367">
    <property type="entry name" value="BH4_AAA_HYDROXYL_1"/>
    <property type="match status" value="1"/>
</dbReference>
<evidence type="ECO:0000256" key="9">
    <source>
        <dbReference type="ARBA" id="ARBA00023004"/>
    </source>
</evidence>
<feature type="binding site" evidence="13">
    <location>
        <position position="183"/>
    </location>
    <ligand>
        <name>Fe cation</name>
        <dbReference type="ChEBI" id="CHEBI:24875"/>
    </ligand>
</feature>
<dbReference type="EC" id="1.14.16.1" evidence="5"/>
<keyword evidence="11" id="KW-0585">Phenylalanine catabolism</keyword>
<dbReference type="InterPro" id="IPR005960">
    <property type="entry name" value="Phe-4-hydroxylase_mono"/>
</dbReference>
<evidence type="ECO:0000256" key="13">
    <source>
        <dbReference type="PIRSR" id="PIRSR601273-2"/>
    </source>
</evidence>
<dbReference type="Pfam" id="PF00351">
    <property type="entry name" value="Biopterin_H"/>
    <property type="match status" value="1"/>
</dbReference>
<dbReference type="InterPro" id="IPR019774">
    <property type="entry name" value="Aromatic-AA_hydroxylase_C"/>
</dbReference>
<dbReference type="NCBIfam" id="TIGR01267">
    <property type="entry name" value="Phe4hydrox_mono"/>
    <property type="match status" value="1"/>
</dbReference>
<dbReference type="AlphaFoldDB" id="A0A5C6UQF5"/>
<comment type="pathway">
    <text evidence="3">Amino-acid degradation; L-phenylalanine degradation; acetoacetate and fumarate from L-phenylalanine: step 1/6.</text>
</comment>
<keyword evidence="16" id="KW-1185">Reference proteome</keyword>
<dbReference type="InterPro" id="IPR018301">
    <property type="entry name" value="ArAA_hydroxylase_Fe/CU_BS"/>
</dbReference>
<evidence type="ECO:0000256" key="1">
    <source>
        <dbReference type="ARBA" id="ARBA00001060"/>
    </source>
</evidence>
<feature type="domain" description="Biopterin-dependent aromatic amino acid hydroxylase family profile" evidence="14">
    <location>
        <begin position="1"/>
        <end position="260"/>
    </location>
</feature>
<proteinExistence type="inferred from homology"/>
<dbReference type="Proteomes" id="UP000321129">
    <property type="component" value="Unassembled WGS sequence"/>
</dbReference>
<dbReference type="PANTHER" id="PTHR11473:SF24">
    <property type="entry name" value="PHENYLALANINE-4-HYDROXYLASE"/>
    <property type="match status" value="1"/>
</dbReference>
<gene>
    <name evidence="15" type="primary">phhA</name>
    <name evidence="15" type="ORF">FSZ31_02355</name>
</gene>
<feature type="binding site" evidence="13">
    <location>
        <position position="142"/>
    </location>
    <ligand>
        <name>Fe cation</name>
        <dbReference type="ChEBI" id="CHEBI:24875"/>
    </ligand>
</feature>
<dbReference type="GO" id="GO:0005506">
    <property type="term" value="F:iron ion binding"/>
    <property type="evidence" value="ECO:0007669"/>
    <property type="project" value="InterPro"/>
</dbReference>
<dbReference type="SUPFAM" id="SSF56534">
    <property type="entry name" value="Aromatic aminoacid monoxygenases, catalytic and oligomerization domains"/>
    <property type="match status" value="1"/>
</dbReference>
<comment type="caution">
    <text evidence="15">The sequence shown here is derived from an EMBL/GenBank/DDBJ whole genome shotgun (WGS) entry which is preliminary data.</text>
</comment>
<evidence type="ECO:0000259" key="14">
    <source>
        <dbReference type="PROSITE" id="PS51410"/>
    </source>
</evidence>
<evidence type="ECO:0000313" key="16">
    <source>
        <dbReference type="Proteomes" id="UP000321129"/>
    </source>
</evidence>
<dbReference type="InterPro" id="IPR036951">
    <property type="entry name" value="ArAA_hydroxylase_sf"/>
</dbReference>
<dbReference type="EMBL" id="VOPY01000001">
    <property type="protein sequence ID" value="TXC74406.1"/>
    <property type="molecule type" value="Genomic_DNA"/>
</dbReference>
<evidence type="ECO:0000256" key="7">
    <source>
        <dbReference type="ARBA" id="ARBA00022723"/>
    </source>
</evidence>
<reference evidence="15 16" key="1">
    <citation type="submission" date="2019-08" db="EMBL/GenBank/DDBJ databases">
        <title>Sphingorhabdus soil sp. nov., isolated from arctic soil.</title>
        <authorList>
            <person name="Liu Y."/>
        </authorList>
    </citation>
    <scope>NUCLEOTIDE SEQUENCE [LARGE SCALE GENOMIC DNA]</scope>
    <source>
        <strain evidence="15 16">D-2Q-5-6</strain>
    </source>
</reference>
<sequence length="260" mass="29205">MQTTIIKELHGLAASPVPPPEAALDWTVPQHWERFTGADHAVWDLLFARQETLLQGRAVSAFHDCLDVLSLSRPGVPDFAELNAALIARTGWKVVAVPGLIPDDIFYAHLAKRQFPAGNFIRSADELDYLEEPDVFHDVFGHVPLLADPAFADFMETLGHIGLAALARGDLARVAHLYWRTVEFGLAREDGELRIFGAGILSSFGETRFALESDEPQRIDFDLEAAMTKPYRSDRFQDRYFVLDRFADVLTLADRKRWGD</sequence>
<dbReference type="PRINTS" id="PR00372">
    <property type="entry name" value="FYWHYDRXLASE"/>
</dbReference>
<evidence type="ECO:0000256" key="3">
    <source>
        <dbReference type="ARBA" id="ARBA00005088"/>
    </source>
</evidence>
<name>A0A5C6UQF5_9SPHN</name>
<dbReference type="OrthoDB" id="9780502at2"/>
<keyword evidence="9 13" id="KW-0408">Iron</keyword>